<dbReference type="InterPro" id="IPR004843">
    <property type="entry name" value="Calcineurin-like_PHP"/>
</dbReference>
<dbReference type="OrthoDB" id="9773856at2"/>
<dbReference type="Pfam" id="PF00149">
    <property type="entry name" value="Metallophos"/>
    <property type="match status" value="1"/>
</dbReference>
<keyword evidence="3" id="KW-1185">Reference proteome</keyword>
<dbReference type="KEGG" id="samy:DB32_006000"/>
<dbReference type="RefSeq" id="WP_053235952.1">
    <property type="nucleotide sequence ID" value="NZ_CP011125.1"/>
</dbReference>
<evidence type="ECO:0000313" key="3">
    <source>
        <dbReference type="Proteomes" id="UP000034883"/>
    </source>
</evidence>
<proteinExistence type="predicted"/>
<organism evidence="2 3">
    <name type="scientific">Sandaracinus amylolyticus</name>
    <dbReference type="NCBI Taxonomy" id="927083"/>
    <lineage>
        <taxon>Bacteria</taxon>
        <taxon>Pseudomonadati</taxon>
        <taxon>Myxococcota</taxon>
        <taxon>Polyangia</taxon>
        <taxon>Polyangiales</taxon>
        <taxon>Sandaracinaceae</taxon>
        <taxon>Sandaracinus</taxon>
    </lineage>
</organism>
<sequence>MTRIAVIADSHFDEHSRFDECVRVHQWIADDIRERRVDLVLHSGDVFERKSSPRERAAVADWLRSVARFAPVVIVRGNHDAPGDLALFSKLRAQYPIIVEEAAAVHVVAGVAVACLAWPRKAELAARAPDLDPSDALRRVLLGLGQQLAEHSGPRVLLSHAMVRDSRVSTGQPLVGCDMELGVEDLALANADAYALGHIHMPQEWEAASQPTDRPWYEATAPVIYPGSPRRTAFGEVEEKGYVVLDFENHEPVRVTRITTPCARMLLVSATWEAGALRWDGEHQTPDLIGPLEGAEIRLRYTVRADERVAARDAAVRVEADWRARGAVNVKLEDVVVAMNAARAPEVAKARTLEEKLRALWAARGDVDEDRAARLLPRAHELEEAAS</sequence>
<evidence type="ECO:0000259" key="1">
    <source>
        <dbReference type="Pfam" id="PF00149"/>
    </source>
</evidence>
<dbReference type="PANTHER" id="PTHR30337:SF0">
    <property type="entry name" value="NUCLEASE SBCCD SUBUNIT D"/>
    <property type="match status" value="1"/>
</dbReference>
<dbReference type="SUPFAM" id="SSF56300">
    <property type="entry name" value="Metallo-dependent phosphatases"/>
    <property type="match status" value="1"/>
</dbReference>
<dbReference type="PANTHER" id="PTHR30337">
    <property type="entry name" value="COMPONENT OF ATP-DEPENDENT DSDNA EXONUCLEASE"/>
    <property type="match status" value="1"/>
</dbReference>
<dbReference type="EMBL" id="CP011125">
    <property type="protein sequence ID" value="AKF08851.1"/>
    <property type="molecule type" value="Genomic_DNA"/>
</dbReference>
<accession>A0A0F6YKG4</accession>
<dbReference type="Gene3D" id="3.60.21.10">
    <property type="match status" value="1"/>
</dbReference>
<feature type="domain" description="Calcineurin-like phosphoesterase" evidence="1">
    <location>
        <begin position="3"/>
        <end position="201"/>
    </location>
</feature>
<evidence type="ECO:0000313" key="2">
    <source>
        <dbReference type="EMBL" id="AKF08851.1"/>
    </source>
</evidence>
<gene>
    <name evidence="2" type="ORF">DB32_006000</name>
</gene>
<dbReference type="GO" id="GO:0016787">
    <property type="term" value="F:hydrolase activity"/>
    <property type="evidence" value="ECO:0007669"/>
    <property type="project" value="InterPro"/>
</dbReference>
<dbReference type="InterPro" id="IPR050535">
    <property type="entry name" value="DNA_Repair-Maintenance_Comp"/>
</dbReference>
<dbReference type="AlphaFoldDB" id="A0A0F6YKG4"/>
<dbReference type="InterPro" id="IPR029052">
    <property type="entry name" value="Metallo-depent_PP-like"/>
</dbReference>
<protein>
    <submittedName>
        <fullName evidence="2">DNA double-strand break repair protein Mre11</fullName>
    </submittedName>
</protein>
<dbReference type="Proteomes" id="UP000034883">
    <property type="component" value="Chromosome"/>
</dbReference>
<reference evidence="2 3" key="1">
    <citation type="submission" date="2015-03" db="EMBL/GenBank/DDBJ databases">
        <title>Genome assembly of Sandaracinus amylolyticus DSM 53668.</title>
        <authorList>
            <person name="Sharma G."/>
            <person name="Subramanian S."/>
        </authorList>
    </citation>
    <scope>NUCLEOTIDE SEQUENCE [LARGE SCALE GENOMIC DNA]</scope>
    <source>
        <strain evidence="2 3">DSM 53668</strain>
    </source>
</reference>
<dbReference type="STRING" id="927083.DB32_006000"/>
<name>A0A0F6YKG4_9BACT</name>